<dbReference type="Proteomes" id="UP001595555">
    <property type="component" value="Unassembled WGS sequence"/>
</dbReference>
<dbReference type="InterPro" id="IPR036761">
    <property type="entry name" value="TTHA0802/YceI-like_sf"/>
</dbReference>
<comment type="caution">
    <text evidence="5">The sequence shown here is derived from an EMBL/GenBank/DDBJ whole genome shotgun (WGS) entry which is preliminary data.</text>
</comment>
<feature type="chain" id="PRO_5045337110" evidence="3">
    <location>
        <begin position="38"/>
        <end position="351"/>
    </location>
</feature>
<dbReference type="InterPro" id="IPR001919">
    <property type="entry name" value="CBD2"/>
</dbReference>
<evidence type="ECO:0000313" key="6">
    <source>
        <dbReference type="Proteomes" id="UP001595555"/>
    </source>
</evidence>
<feature type="signal peptide" evidence="3">
    <location>
        <begin position="1"/>
        <end position="37"/>
    </location>
</feature>
<dbReference type="InterPro" id="IPR007372">
    <property type="entry name" value="Lipid/polyisoprenoid-bd_YceI"/>
</dbReference>
<evidence type="ECO:0000313" key="5">
    <source>
        <dbReference type="EMBL" id="MFC3116064.1"/>
    </source>
</evidence>
<dbReference type="SMART" id="SM00637">
    <property type="entry name" value="CBD_II"/>
    <property type="match status" value="1"/>
</dbReference>
<gene>
    <name evidence="5" type="ORF">ACFODX_10885</name>
</gene>
<proteinExistence type="predicted"/>
<keyword evidence="6" id="KW-1185">Reference proteome</keyword>
<feature type="region of interest" description="Disordered" evidence="2">
    <location>
        <begin position="147"/>
        <end position="169"/>
    </location>
</feature>
<dbReference type="InterPro" id="IPR008965">
    <property type="entry name" value="CBM2/CBM3_carb-bd_dom_sf"/>
</dbReference>
<dbReference type="InterPro" id="IPR012291">
    <property type="entry name" value="CBM2_carb-bd_dom_sf"/>
</dbReference>
<dbReference type="Gene3D" id="2.40.128.110">
    <property type="entry name" value="Lipid/polyisoprenoid-binding, YceI-like"/>
    <property type="match status" value="1"/>
</dbReference>
<dbReference type="SMART" id="SM00867">
    <property type="entry name" value="YceI"/>
    <property type="match status" value="1"/>
</dbReference>
<dbReference type="Pfam" id="PF04264">
    <property type="entry name" value="YceI"/>
    <property type="match status" value="1"/>
</dbReference>
<keyword evidence="1" id="KW-1015">Disulfide bond</keyword>
<dbReference type="PANTHER" id="PTHR34406:SF1">
    <property type="entry name" value="PROTEIN YCEI"/>
    <property type="match status" value="1"/>
</dbReference>
<dbReference type="SUPFAM" id="SSF49384">
    <property type="entry name" value="Carbohydrate-binding domain"/>
    <property type="match status" value="1"/>
</dbReference>
<dbReference type="RefSeq" id="WP_378118977.1">
    <property type="nucleotide sequence ID" value="NZ_JBHRTF010000004.1"/>
</dbReference>
<evidence type="ECO:0000256" key="1">
    <source>
        <dbReference type="ARBA" id="ARBA00023157"/>
    </source>
</evidence>
<reference evidence="6" key="1">
    <citation type="journal article" date="2019" name="Int. J. Syst. Evol. Microbiol.">
        <title>The Global Catalogue of Microorganisms (GCM) 10K type strain sequencing project: providing services to taxonomists for standard genome sequencing and annotation.</title>
        <authorList>
            <consortium name="The Broad Institute Genomics Platform"/>
            <consortium name="The Broad Institute Genome Sequencing Center for Infectious Disease"/>
            <person name="Wu L."/>
            <person name="Ma J."/>
        </authorList>
    </citation>
    <scope>NUCLEOTIDE SEQUENCE [LARGE SCALE GENOMIC DNA]</scope>
    <source>
        <strain evidence="6">KCTC 52237</strain>
    </source>
</reference>
<keyword evidence="3" id="KW-0732">Signal</keyword>
<sequence>MSSLTASAITPRPRGRVTRSLCLLGFSLATVVLSAKASAGCEYVVTNQWNNGFTAAIRITNSGTSAINGWNVSWQYSGDNRLTSSWNANYSGTNPYSASNLSWNGSIQPNQTVEIGFQGSKGSAAPEVPQVTGSVCGAAASSAATSQASSTPSSVASSTPSSVASSVASSTPSSVANQAAWDLNSSASYLNFVTTKNTHNVEVHNFTSLTGAIGSNGVATVTIDLNSVNSGVALRDQRLRDLLFETTSYPTATVSVAVPATLLSSLTLGQTTQTDITATLNLHGVSVPLTTRVSVQRLTNSRILVQSMAPVLTRAGDFNLTAGVEALRSIVNLTSISAAVPVDFALVFDAR</sequence>
<evidence type="ECO:0000256" key="3">
    <source>
        <dbReference type="SAM" id="SignalP"/>
    </source>
</evidence>
<dbReference type="PROSITE" id="PS51173">
    <property type="entry name" value="CBM2"/>
    <property type="match status" value="1"/>
</dbReference>
<name>A0ABV7FJI9_9GAMM</name>
<feature type="domain" description="CBM2" evidence="4">
    <location>
        <begin position="34"/>
        <end position="139"/>
    </location>
</feature>
<organism evidence="5 6">
    <name type="scientific">Cellvibrio fontiphilus</name>
    <dbReference type="NCBI Taxonomy" id="1815559"/>
    <lineage>
        <taxon>Bacteria</taxon>
        <taxon>Pseudomonadati</taxon>
        <taxon>Pseudomonadota</taxon>
        <taxon>Gammaproteobacteria</taxon>
        <taxon>Cellvibrionales</taxon>
        <taxon>Cellvibrionaceae</taxon>
        <taxon>Cellvibrio</taxon>
    </lineage>
</organism>
<dbReference type="Gene3D" id="2.60.40.290">
    <property type="match status" value="1"/>
</dbReference>
<dbReference type="Pfam" id="PF00553">
    <property type="entry name" value="CBM_2"/>
    <property type="match status" value="1"/>
</dbReference>
<protein>
    <submittedName>
        <fullName evidence="5">Cellulose binding domain-containing protein</fullName>
    </submittedName>
</protein>
<evidence type="ECO:0000256" key="2">
    <source>
        <dbReference type="SAM" id="MobiDB-lite"/>
    </source>
</evidence>
<dbReference type="PANTHER" id="PTHR34406">
    <property type="entry name" value="PROTEIN YCEI"/>
    <property type="match status" value="1"/>
</dbReference>
<accession>A0ABV7FJI9</accession>
<evidence type="ECO:0000259" key="4">
    <source>
        <dbReference type="PROSITE" id="PS51173"/>
    </source>
</evidence>
<dbReference type="EMBL" id="JBHRTF010000004">
    <property type="protein sequence ID" value="MFC3116064.1"/>
    <property type="molecule type" value="Genomic_DNA"/>
</dbReference>
<dbReference type="SUPFAM" id="SSF101874">
    <property type="entry name" value="YceI-like"/>
    <property type="match status" value="1"/>
</dbReference>